<feature type="compositionally biased region" description="Gly residues" evidence="1">
    <location>
        <begin position="114"/>
        <end position="134"/>
    </location>
</feature>
<feature type="region of interest" description="Disordered" evidence="1">
    <location>
        <begin position="19"/>
        <end position="39"/>
    </location>
</feature>
<sequence>MAIVSPVICSYQQLRQRASVRLRDPHSRHTPDDEGAHLRNMSPRASSIPVFLLAVACVCLGQNQQFPYENMIVMARNLDPTNRLASGLGPKSGLGPISGPGPSSGIGPSKSVGPFGGVGLPSGVGRSSGVGSSSGVGPSSRLGSNSRIGPSSGLDSSAGLGSTSGLGPSSGLDPSSRFGLSNGLGATSRLGPSSGLSQSTGLGSPSNLIESKVGPSSGLGSTSMFGATNMLFPDQIPDPDCPLEIHPDTDTMFIQRDAVGDPKPRNCPPRTYFLRSVCSCVNIPRDKCNLRPSGLGSGWYEENVFGMWIQRPCGPGSAFSASTCECSLAI</sequence>
<evidence type="ECO:0000256" key="1">
    <source>
        <dbReference type="SAM" id="MobiDB-lite"/>
    </source>
</evidence>
<dbReference type="Proteomes" id="UP001164746">
    <property type="component" value="Chromosome 1"/>
</dbReference>
<dbReference type="EMBL" id="CP111012">
    <property type="protein sequence ID" value="WAQ93459.1"/>
    <property type="molecule type" value="Genomic_DNA"/>
</dbReference>
<feature type="region of interest" description="Disordered" evidence="1">
    <location>
        <begin position="84"/>
        <end position="215"/>
    </location>
</feature>
<evidence type="ECO:0000313" key="4">
    <source>
        <dbReference type="Proteomes" id="UP001164746"/>
    </source>
</evidence>
<keyword evidence="4" id="KW-1185">Reference proteome</keyword>
<dbReference type="Proteomes" id="UP001164746">
    <property type="component" value="Chromosome 9"/>
</dbReference>
<feature type="compositionally biased region" description="Basic and acidic residues" evidence="1">
    <location>
        <begin position="21"/>
        <end position="37"/>
    </location>
</feature>
<evidence type="ECO:0000313" key="3">
    <source>
        <dbReference type="EMBL" id="WAR14253.1"/>
    </source>
</evidence>
<feature type="compositionally biased region" description="Low complexity" evidence="1">
    <location>
        <begin position="190"/>
        <end position="206"/>
    </location>
</feature>
<evidence type="ECO:0000313" key="2">
    <source>
        <dbReference type="EMBL" id="WAQ93459.1"/>
    </source>
</evidence>
<reference evidence="3" key="1">
    <citation type="submission" date="2022-11" db="EMBL/GenBank/DDBJ databases">
        <title>Centuries of genome instability and evolution in soft-shell clam transmissible cancer (bioRxiv).</title>
        <authorList>
            <person name="Hart S.F.M."/>
            <person name="Yonemitsu M.A."/>
            <person name="Giersch R.M."/>
            <person name="Beal B.F."/>
            <person name="Arriagada G."/>
            <person name="Davis B.W."/>
            <person name="Ostrander E.A."/>
            <person name="Goff S.P."/>
            <person name="Metzger M.J."/>
        </authorList>
    </citation>
    <scope>NUCLEOTIDE SEQUENCE</scope>
    <source>
        <strain evidence="3">MELC-2E11</strain>
        <tissue evidence="3">Siphon/mantle</tissue>
    </source>
</reference>
<organism evidence="3 4">
    <name type="scientific">Mya arenaria</name>
    <name type="common">Soft-shell clam</name>
    <dbReference type="NCBI Taxonomy" id="6604"/>
    <lineage>
        <taxon>Eukaryota</taxon>
        <taxon>Metazoa</taxon>
        <taxon>Spiralia</taxon>
        <taxon>Lophotrochozoa</taxon>
        <taxon>Mollusca</taxon>
        <taxon>Bivalvia</taxon>
        <taxon>Autobranchia</taxon>
        <taxon>Heteroconchia</taxon>
        <taxon>Euheterodonta</taxon>
        <taxon>Imparidentia</taxon>
        <taxon>Neoheterodontei</taxon>
        <taxon>Myida</taxon>
        <taxon>Myoidea</taxon>
        <taxon>Myidae</taxon>
        <taxon>Mya</taxon>
    </lineage>
</organism>
<feature type="compositionally biased region" description="Gly residues" evidence="1">
    <location>
        <begin position="90"/>
        <end position="104"/>
    </location>
</feature>
<name>A0ABY7EWD2_MYAAR</name>
<gene>
    <name evidence="3" type="ORF">MAR_004358</name>
    <name evidence="2" type="ORF">MAR_005930</name>
</gene>
<feature type="compositionally biased region" description="Low complexity" evidence="1">
    <location>
        <begin position="135"/>
        <end position="176"/>
    </location>
</feature>
<dbReference type="EMBL" id="CP111020">
    <property type="protein sequence ID" value="WAR14253.1"/>
    <property type="molecule type" value="Genomic_DNA"/>
</dbReference>
<protein>
    <submittedName>
        <fullName evidence="3">Uncharacterized protein</fullName>
    </submittedName>
</protein>
<accession>A0ABY7EWD2</accession>
<proteinExistence type="predicted"/>